<reference evidence="1 2" key="1">
    <citation type="submission" date="2024-09" db="EMBL/GenBank/DDBJ databases">
        <title>T2T genomes of carrot and Alternaria dauci and their utility for understanding host-pathogen interaction during carrot leaf blight disease.</title>
        <authorList>
            <person name="Liu W."/>
            <person name="Xu S."/>
            <person name="Ou C."/>
            <person name="Liu X."/>
            <person name="Zhuang F."/>
            <person name="Deng X.W."/>
        </authorList>
    </citation>
    <scope>NUCLEOTIDE SEQUENCE [LARGE SCALE GENOMIC DNA]</scope>
    <source>
        <strain evidence="1 2">A2016</strain>
    </source>
</reference>
<dbReference type="GeneID" id="96087667"/>
<accession>A0ABR3UE77</accession>
<dbReference type="EMBL" id="JBHGVX010000007">
    <property type="protein sequence ID" value="KAL1793924.1"/>
    <property type="molecule type" value="Genomic_DNA"/>
</dbReference>
<gene>
    <name evidence="1" type="ORF">ACET3X_007345</name>
</gene>
<protein>
    <submittedName>
        <fullName evidence="1">Uncharacterized protein</fullName>
    </submittedName>
</protein>
<dbReference type="Pfam" id="PF16850">
    <property type="entry name" value="Inhibitor_I66"/>
    <property type="match status" value="1"/>
</dbReference>
<evidence type="ECO:0000313" key="1">
    <source>
        <dbReference type="EMBL" id="KAL1793924.1"/>
    </source>
</evidence>
<dbReference type="Proteomes" id="UP001578633">
    <property type="component" value="Chromosome 7"/>
</dbReference>
<keyword evidence="2" id="KW-1185">Reference proteome</keyword>
<sequence>MDSLPGPFTIEINGQPISKLNGPLQTSNAGYFRGQHAQTGPEPAVFQLREHRLISDGHILTRDMVEDMSLMPKRVFWFEAQNHQTHHRVQAENKGNGYSLTMSGSTLAVRDGAIYADIINQQPETVVVKMLA</sequence>
<evidence type="ECO:0000313" key="2">
    <source>
        <dbReference type="Proteomes" id="UP001578633"/>
    </source>
</evidence>
<name>A0ABR3UE77_9PLEO</name>
<dbReference type="Gene3D" id="2.80.10.50">
    <property type="match status" value="1"/>
</dbReference>
<dbReference type="RefSeq" id="XP_069304508.1">
    <property type="nucleotide sequence ID" value="XM_069453481.1"/>
</dbReference>
<proteinExistence type="predicted"/>
<comment type="caution">
    <text evidence="1">The sequence shown here is derived from an EMBL/GenBank/DDBJ whole genome shotgun (WGS) entry which is preliminary data.</text>
</comment>
<dbReference type="InterPro" id="IPR031755">
    <property type="entry name" value="Inhibitor_I66"/>
</dbReference>
<organism evidence="1 2">
    <name type="scientific">Alternaria dauci</name>
    <dbReference type="NCBI Taxonomy" id="48095"/>
    <lineage>
        <taxon>Eukaryota</taxon>
        <taxon>Fungi</taxon>
        <taxon>Dikarya</taxon>
        <taxon>Ascomycota</taxon>
        <taxon>Pezizomycotina</taxon>
        <taxon>Dothideomycetes</taxon>
        <taxon>Pleosporomycetidae</taxon>
        <taxon>Pleosporales</taxon>
        <taxon>Pleosporineae</taxon>
        <taxon>Pleosporaceae</taxon>
        <taxon>Alternaria</taxon>
        <taxon>Alternaria sect. Porri</taxon>
    </lineage>
</organism>